<accession>A0A915AK22</accession>
<keyword evidence="2" id="KW-1185">Reference proteome</keyword>
<evidence type="ECO:0000313" key="3">
    <source>
        <dbReference type="WBParaSite" id="PgR008_g160_t02"/>
    </source>
</evidence>
<sequence>MISQTFDFSIDVNQSFKGRLLLHLQVSKVTKESVEVETDISLSCSRSDDPLVSIERADEEFWRLVTESFSEKMDEMRRENVKLEEEIRSLENKKAKLEEARDELIAVVESAISGEGPT</sequence>
<feature type="coiled-coil region" evidence="1">
    <location>
        <begin position="66"/>
        <end position="110"/>
    </location>
</feature>
<keyword evidence="1" id="KW-0175">Coiled coil</keyword>
<dbReference type="WBParaSite" id="PgR008_g160_t02">
    <property type="protein sequence ID" value="PgR008_g160_t02"/>
    <property type="gene ID" value="PgR008_g160"/>
</dbReference>
<dbReference type="AlphaFoldDB" id="A0A915AK22"/>
<dbReference type="Gene3D" id="1.20.5.1180">
    <property type="entry name" value="Geminin coiled-coil domain"/>
    <property type="match status" value="1"/>
</dbReference>
<dbReference type="Proteomes" id="UP000887569">
    <property type="component" value="Unplaced"/>
</dbReference>
<proteinExistence type="predicted"/>
<name>A0A915AK22_PARUN</name>
<organism evidence="2 3">
    <name type="scientific">Parascaris univalens</name>
    <name type="common">Nematode worm</name>
    <dbReference type="NCBI Taxonomy" id="6257"/>
    <lineage>
        <taxon>Eukaryota</taxon>
        <taxon>Metazoa</taxon>
        <taxon>Ecdysozoa</taxon>
        <taxon>Nematoda</taxon>
        <taxon>Chromadorea</taxon>
        <taxon>Rhabditida</taxon>
        <taxon>Spirurina</taxon>
        <taxon>Ascaridomorpha</taxon>
        <taxon>Ascaridoidea</taxon>
        <taxon>Ascarididae</taxon>
        <taxon>Parascaris</taxon>
    </lineage>
</organism>
<evidence type="ECO:0000256" key="1">
    <source>
        <dbReference type="SAM" id="Coils"/>
    </source>
</evidence>
<protein>
    <submittedName>
        <fullName evidence="3">Uncharacterized protein</fullName>
    </submittedName>
</protein>
<evidence type="ECO:0000313" key="2">
    <source>
        <dbReference type="Proteomes" id="UP000887569"/>
    </source>
</evidence>
<reference evidence="3" key="1">
    <citation type="submission" date="2022-11" db="UniProtKB">
        <authorList>
            <consortium name="WormBaseParasite"/>
        </authorList>
    </citation>
    <scope>IDENTIFICATION</scope>
</reference>